<accession>A0AAE4BME5</accession>
<dbReference type="AlphaFoldDB" id="A0AAE4BME5"/>
<comment type="caution">
    <text evidence="3">The sequence shown here is derived from an EMBL/GenBank/DDBJ whole genome shotgun (WGS) entry which is preliminary data.</text>
</comment>
<feature type="chain" id="PRO_5042093798" evidence="1">
    <location>
        <begin position="18"/>
        <end position="729"/>
    </location>
</feature>
<dbReference type="InterPro" id="IPR001434">
    <property type="entry name" value="OmcB-like_DUF11"/>
</dbReference>
<dbReference type="RefSeq" id="WP_309853894.1">
    <property type="nucleotide sequence ID" value="NZ_JAVDQJ010000004.1"/>
</dbReference>
<proteinExistence type="predicted"/>
<evidence type="ECO:0000313" key="4">
    <source>
        <dbReference type="Proteomes" id="UP001185331"/>
    </source>
</evidence>
<protein>
    <submittedName>
        <fullName evidence="3">Repeat protein (TIGR01451 family)</fullName>
    </submittedName>
</protein>
<gene>
    <name evidence="3" type="ORF">J2Y00_002572</name>
</gene>
<sequence>MRRAALILALLSGAASAEGSLTFAPSGTAADRPFLDTGAGNALLGGIARKTLLYAYATSGETLLLGQSAAQVGGVTRVTSPAGTTTTCAAATAKNPAGLIASRTQELNGPNVGTVTTGYVPCSYAVTSSGIYQVEFLSPDQTAIGTPPITPANGAWPAPATTDRWIAAWDVTVTSGTVKRSGRVFTRHFAMNVGGNNRRLDAELYPLTKDGYLYKVRLTLDPFGFIFYANNVGNLTASGNPLYRTSEQAAPQHLPTGADTARYVTHKLFLNPPDAALPASAPAPSGMDGWLRRATPDLPPTPTNLSFSGSDGTTGQAGSGLGGTFTFTNPGAVTYAYRLVLPFSQNGVNTDRVLVGLAQPGATTTVPWDGKDGSGKDVVSSDSAYTARAYLAAGEVHFPLIDVENSSGLNIERLTQADSLARVVYWDDRGATKAGGVLPTGTAPNPAGALMGVDSTSAAHGYSGLWGNELSVDTWAYYPSSPATFSSGIAVREADVQITKALVQGGAAGYPSVFTVTVRNASATTTAQGVRVQDPVPSGFSAFSWTCPSGCAAPSGTGALDTTVTLTPGAAVTITVTGTVAAGTASGTSLTNTATASRGRDASDPTFPNAASATFTVRAPVTAVTLNKTVRNVTQGTAASTSNAGRRGDTLEYVIRFANTGDRTLTAARVNDTLNAYLLPDTQATLVCPSGAAHSVPLNGAVLNVDVAAVCGPLKGSESGTLTVRATVR</sequence>
<dbReference type="NCBIfam" id="TIGR01451">
    <property type="entry name" value="B_ant_repeat"/>
    <property type="match status" value="2"/>
</dbReference>
<evidence type="ECO:0000313" key="3">
    <source>
        <dbReference type="EMBL" id="MDR6218975.1"/>
    </source>
</evidence>
<dbReference type="Proteomes" id="UP001185331">
    <property type="component" value="Unassembled WGS sequence"/>
</dbReference>
<dbReference type="InterPro" id="IPR047589">
    <property type="entry name" value="DUF11_rpt"/>
</dbReference>
<feature type="signal peptide" evidence="1">
    <location>
        <begin position="1"/>
        <end position="17"/>
    </location>
</feature>
<evidence type="ECO:0000256" key="1">
    <source>
        <dbReference type="SAM" id="SignalP"/>
    </source>
</evidence>
<evidence type="ECO:0000259" key="2">
    <source>
        <dbReference type="Pfam" id="PF01345"/>
    </source>
</evidence>
<dbReference type="Pfam" id="PF01345">
    <property type="entry name" value="DUF11"/>
    <property type="match status" value="1"/>
</dbReference>
<name>A0AAE4BME5_9DEIO</name>
<organism evidence="3 4">
    <name type="scientific">Deinococcus soli</name>
    <name type="common">ex Cha et al. 2016</name>
    <dbReference type="NCBI Taxonomy" id="1309411"/>
    <lineage>
        <taxon>Bacteria</taxon>
        <taxon>Thermotogati</taxon>
        <taxon>Deinococcota</taxon>
        <taxon>Deinococci</taxon>
        <taxon>Deinococcales</taxon>
        <taxon>Deinococcaceae</taxon>
        <taxon>Deinococcus</taxon>
    </lineage>
</organism>
<keyword evidence="1" id="KW-0732">Signal</keyword>
<feature type="domain" description="DUF11" evidence="2">
    <location>
        <begin position="495"/>
        <end position="612"/>
    </location>
</feature>
<dbReference type="EMBL" id="JAVDQK010000005">
    <property type="protein sequence ID" value="MDR6218975.1"/>
    <property type="molecule type" value="Genomic_DNA"/>
</dbReference>
<reference evidence="3" key="1">
    <citation type="submission" date="2023-07" db="EMBL/GenBank/DDBJ databases">
        <title>Sorghum-associated microbial communities from plants grown in Nebraska, USA.</title>
        <authorList>
            <person name="Schachtman D."/>
        </authorList>
    </citation>
    <scope>NUCLEOTIDE SEQUENCE</scope>
    <source>
        <strain evidence="3">BE330</strain>
    </source>
</reference>